<dbReference type="SUPFAM" id="SSF54534">
    <property type="entry name" value="FKBP-like"/>
    <property type="match status" value="1"/>
</dbReference>
<dbReference type="Pfam" id="PF00254">
    <property type="entry name" value="FKBP_C"/>
    <property type="match status" value="1"/>
</dbReference>
<keyword evidence="8" id="KW-1133">Transmembrane helix</keyword>
<dbReference type="RefSeq" id="WP_201366859.1">
    <property type="nucleotide sequence ID" value="NZ_BNJJ01000035.1"/>
</dbReference>
<name>A0ABQ3VUB3_9CHLR</name>
<comment type="catalytic activity">
    <reaction evidence="1 5 6">
        <text>[protein]-peptidylproline (omega=180) = [protein]-peptidylproline (omega=0)</text>
        <dbReference type="Rhea" id="RHEA:16237"/>
        <dbReference type="Rhea" id="RHEA-COMP:10747"/>
        <dbReference type="Rhea" id="RHEA-COMP:10748"/>
        <dbReference type="ChEBI" id="CHEBI:83833"/>
        <dbReference type="ChEBI" id="CHEBI:83834"/>
        <dbReference type="EC" id="5.2.1.8"/>
    </reaction>
</comment>
<evidence type="ECO:0000256" key="2">
    <source>
        <dbReference type="ARBA" id="ARBA00006577"/>
    </source>
</evidence>
<evidence type="ECO:0000256" key="8">
    <source>
        <dbReference type="SAM" id="Phobius"/>
    </source>
</evidence>
<keyword evidence="11" id="KW-1185">Reference proteome</keyword>
<evidence type="ECO:0000256" key="4">
    <source>
        <dbReference type="ARBA" id="ARBA00023235"/>
    </source>
</evidence>
<keyword evidence="4 5" id="KW-0413">Isomerase</keyword>
<dbReference type="PROSITE" id="PS50059">
    <property type="entry name" value="FKBP_PPIASE"/>
    <property type="match status" value="1"/>
</dbReference>
<evidence type="ECO:0000256" key="7">
    <source>
        <dbReference type="SAM" id="MobiDB-lite"/>
    </source>
</evidence>
<evidence type="ECO:0000313" key="10">
    <source>
        <dbReference type="EMBL" id="GHO89331.1"/>
    </source>
</evidence>
<accession>A0ABQ3VUB3</accession>
<dbReference type="InterPro" id="IPR046357">
    <property type="entry name" value="PPIase_dom_sf"/>
</dbReference>
<gene>
    <name evidence="10" type="ORF">KSZ_73370</name>
</gene>
<dbReference type="InterPro" id="IPR001179">
    <property type="entry name" value="PPIase_FKBP_dom"/>
</dbReference>
<protein>
    <recommendedName>
        <fullName evidence="6">Peptidyl-prolyl cis-trans isomerase</fullName>
        <ecNumber evidence="6">5.2.1.8</ecNumber>
    </recommendedName>
</protein>
<evidence type="ECO:0000313" key="11">
    <source>
        <dbReference type="Proteomes" id="UP000635565"/>
    </source>
</evidence>
<dbReference type="EMBL" id="BNJJ01000035">
    <property type="protein sequence ID" value="GHO89331.1"/>
    <property type="molecule type" value="Genomic_DNA"/>
</dbReference>
<feature type="domain" description="PPIase FKBP-type" evidence="9">
    <location>
        <begin position="144"/>
        <end position="239"/>
    </location>
</feature>
<sequence length="249" mass="26256">MTQTTKNQNPPISGAGRPGQRQQERELRKRRRARRRQLLLSGIVALLILVAALTWAIVAARQSSERAALADAHATATANAAVVQSTQTANAANAKATADVQSLIKANPKGQDTPPQVTSPLQKTASGVQYQIIKAGDGGTVQAGRTVAFEYTGWIQGTNKKFDSSYDHGGQPFSVTVGQGQVIKGWEDGVTGMKIGETRRLIIPPSLGYGSGAQKDQSGKVIIPANATLIFDVTAVAFSQPAQQSAPTN</sequence>
<feature type="compositionally biased region" description="Polar residues" evidence="7">
    <location>
        <begin position="1"/>
        <end position="11"/>
    </location>
</feature>
<comment type="similarity">
    <text evidence="2 6">Belongs to the FKBP-type PPIase family.</text>
</comment>
<keyword evidence="3 5" id="KW-0697">Rotamase</keyword>
<evidence type="ECO:0000259" key="9">
    <source>
        <dbReference type="PROSITE" id="PS50059"/>
    </source>
</evidence>
<dbReference type="Proteomes" id="UP000635565">
    <property type="component" value="Unassembled WGS sequence"/>
</dbReference>
<feature type="region of interest" description="Disordered" evidence="7">
    <location>
        <begin position="1"/>
        <end position="30"/>
    </location>
</feature>
<dbReference type="Gene3D" id="3.10.50.40">
    <property type="match status" value="1"/>
</dbReference>
<evidence type="ECO:0000256" key="1">
    <source>
        <dbReference type="ARBA" id="ARBA00000971"/>
    </source>
</evidence>
<evidence type="ECO:0000256" key="6">
    <source>
        <dbReference type="RuleBase" id="RU003915"/>
    </source>
</evidence>
<keyword evidence="8" id="KW-0472">Membrane</keyword>
<dbReference type="PANTHER" id="PTHR43811:SF19">
    <property type="entry name" value="39 KDA FK506-BINDING NUCLEAR PROTEIN"/>
    <property type="match status" value="1"/>
</dbReference>
<proteinExistence type="inferred from homology"/>
<dbReference type="PANTHER" id="PTHR43811">
    <property type="entry name" value="FKBP-TYPE PEPTIDYL-PROLYL CIS-TRANS ISOMERASE FKPA"/>
    <property type="match status" value="1"/>
</dbReference>
<organism evidence="10 11">
    <name type="scientific">Dictyobacter formicarum</name>
    <dbReference type="NCBI Taxonomy" id="2778368"/>
    <lineage>
        <taxon>Bacteria</taxon>
        <taxon>Bacillati</taxon>
        <taxon>Chloroflexota</taxon>
        <taxon>Ktedonobacteria</taxon>
        <taxon>Ktedonobacterales</taxon>
        <taxon>Dictyobacteraceae</taxon>
        <taxon>Dictyobacter</taxon>
    </lineage>
</organism>
<comment type="caution">
    <text evidence="10">The sequence shown here is derived from an EMBL/GenBank/DDBJ whole genome shotgun (WGS) entry which is preliminary data.</text>
</comment>
<keyword evidence="8" id="KW-0812">Transmembrane</keyword>
<evidence type="ECO:0000256" key="5">
    <source>
        <dbReference type="PROSITE-ProRule" id="PRU00277"/>
    </source>
</evidence>
<dbReference type="EC" id="5.2.1.8" evidence="6"/>
<evidence type="ECO:0000256" key="3">
    <source>
        <dbReference type="ARBA" id="ARBA00023110"/>
    </source>
</evidence>
<feature type="transmembrane region" description="Helical" evidence="8">
    <location>
        <begin position="38"/>
        <end position="58"/>
    </location>
</feature>
<reference evidence="10 11" key="1">
    <citation type="journal article" date="2021" name="Int. J. Syst. Evol. Microbiol.">
        <title>Reticulibacter mediterranei gen. nov., sp. nov., within the new family Reticulibacteraceae fam. nov., and Ktedonospora formicarum gen. nov., sp. nov., Ktedonobacter robiniae sp. nov., Dictyobacter formicarum sp. nov. and Dictyobacter arantiisoli sp. nov., belonging to the class Ktedonobacteria.</title>
        <authorList>
            <person name="Yabe S."/>
            <person name="Zheng Y."/>
            <person name="Wang C.M."/>
            <person name="Sakai Y."/>
            <person name="Abe K."/>
            <person name="Yokota A."/>
            <person name="Donadio S."/>
            <person name="Cavaletti L."/>
            <person name="Monciardini P."/>
        </authorList>
    </citation>
    <scope>NUCLEOTIDE SEQUENCE [LARGE SCALE GENOMIC DNA]</scope>
    <source>
        <strain evidence="10 11">SOSP1-9</strain>
    </source>
</reference>